<dbReference type="EMBL" id="SRSF01000006">
    <property type="protein sequence ID" value="THH37728.1"/>
    <property type="molecule type" value="Genomic_DNA"/>
</dbReference>
<keyword evidence="5 7" id="KW-0472">Membrane</keyword>
<feature type="transmembrane region" description="Helical" evidence="7">
    <location>
        <begin position="512"/>
        <end position="534"/>
    </location>
</feature>
<keyword evidence="2" id="KW-1003">Cell membrane</keyword>
<evidence type="ECO:0000259" key="8">
    <source>
        <dbReference type="Pfam" id="PF12805"/>
    </source>
</evidence>
<comment type="similarity">
    <text evidence="6">Belongs to the YccS/YhfK family.</text>
</comment>
<evidence type="ECO:0000313" key="10">
    <source>
        <dbReference type="EMBL" id="THH37728.1"/>
    </source>
</evidence>
<dbReference type="AlphaFoldDB" id="A0A4S4NHP5"/>
<evidence type="ECO:0000259" key="9">
    <source>
        <dbReference type="Pfam" id="PF13515"/>
    </source>
</evidence>
<dbReference type="Proteomes" id="UP000308528">
    <property type="component" value="Unassembled WGS sequence"/>
</dbReference>
<feature type="transmembrane region" description="Helical" evidence="7">
    <location>
        <begin position="418"/>
        <end position="434"/>
    </location>
</feature>
<evidence type="ECO:0008006" key="12">
    <source>
        <dbReference type="Google" id="ProtNLM"/>
    </source>
</evidence>
<feature type="domain" description="Integral membrane bound transporter" evidence="9">
    <location>
        <begin position="406"/>
        <end position="528"/>
    </location>
</feature>
<evidence type="ECO:0000256" key="2">
    <source>
        <dbReference type="ARBA" id="ARBA00022475"/>
    </source>
</evidence>
<reference evidence="10 11" key="1">
    <citation type="submission" date="2019-04" db="EMBL/GenBank/DDBJ databases">
        <title>Lewinella litorea sp. nov., isolated from a marine sand.</title>
        <authorList>
            <person name="Yoon J.-H."/>
        </authorList>
    </citation>
    <scope>NUCLEOTIDE SEQUENCE [LARGE SCALE GENOMIC DNA]</scope>
    <source>
        <strain evidence="10 11">HSMS-39</strain>
    </source>
</reference>
<dbReference type="InterPro" id="IPR049453">
    <property type="entry name" value="Memb_transporter_dom"/>
</dbReference>
<comment type="subcellular location">
    <subcellularLocation>
        <location evidence="1">Cell membrane</location>
        <topology evidence="1">Multi-pass membrane protein</topology>
    </subcellularLocation>
</comment>
<evidence type="ECO:0000256" key="6">
    <source>
        <dbReference type="ARBA" id="ARBA00043993"/>
    </source>
</evidence>
<dbReference type="PANTHER" id="PTHR30509">
    <property type="entry name" value="P-HYDROXYBENZOIC ACID EFFLUX PUMP SUBUNIT-RELATED"/>
    <property type="match status" value="1"/>
</dbReference>
<feature type="transmembrane region" description="Helical" evidence="7">
    <location>
        <begin position="122"/>
        <end position="138"/>
    </location>
</feature>
<accession>A0A4S4NHP5</accession>
<dbReference type="Pfam" id="PF12805">
    <property type="entry name" value="FUSC-like"/>
    <property type="match status" value="1"/>
</dbReference>
<dbReference type="GO" id="GO:0005886">
    <property type="term" value="C:plasma membrane"/>
    <property type="evidence" value="ECO:0007669"/>
    <property type="project" value="UniProtKB-SubCell"/>
</dbReference>
<evidence type="ECO:0000256" key="3">
    <source>
        <dbReference type="ARBA" id="ARBA00022692"/>
    </source>
</evidence>
<dbReference type="InterPro" id="IPR032692">
    <property type="entry name" value="YccS_N"/>
</dbReference>
<feature type="transmembrane region" description="Helical" evidence="7">
    <location>
        <begin position="144"/>
        <end position="165"/>
    </location>
</feature>
<keyword evidence="4 7" id="KW-1133">Transmembrane helix</keyword>
<evidence type="ECO:0000313" key="11">
    <source>
        <dbReference type="Proteomes" id="UP000308528"/>
    </source>
</evidence>
<evidence type="ECO:0000256" key="7">
    <source>
        <dbReference type="SAM" id="Phobius"/>
    </source>
</evidence>
<proteinExistence type="inferred from homology"/>
<comment type="caution">
    <text evidence="10">The sequence shown here is derived from an EMBL/GenBank/DDBJ whole genome shotgun (WGS) entry which is preliminary data.</text>
</comment>
<sequence>MGVDRIALVARRRIIRLLKDYAFSRGVLMVLAILSVLVLSTAVADLPTGVSCAVGVFLVSICDLPGNKLDHLKNMVYGLLLAVVNIVLIQLAHTAGELHVLALPLLVFVTAYLSVFGKRAGLVSFSGLLALVLAYAFPKAGWDIVLSALYIGLGGLWFILLNVIVHPFRYKRYRLGLLNDCIQLTADYLELKSRQVVAQDPDHLWPEVIRTHNRINEIRKVLTDYFLGQSPKQDTLGEQSREGVLYLELVDLVELGAAVPVRPEARQPDTSNTTAELAGILEQVATSLRRVAFKSRNFVSAHPDTLAQRLASLGERRAEGPAPDERGEHYLYILYDNLEKQIGKLRTIERLADTRGLVSHAIFSREAKSRLRPPADTDWSVLRENFSMDSAAFRHSLRLSLVVLLGYLIGRYFSLQNAYWIILTVVVIMRPTYVQSKDRSVERTLGTLAGAVVAAGVVWLTDSHLVYAVIGAAAMPFVFTYLDRDYRISAFFVTLNLVFTYALLHPDAYTVIAYRVVDTVIGAALSFVASRLLWPAWESRSIPKLMVRALDGIGNYLRQESNLYLNREDDSLAYRIARRHAFVYLGELDDSYARALREPVRKRAATESLSRIVTCNHQILSSIAYLGTYLQHHPVSVSHEHFSALINDLTHRLEACRDLLETGHTRPLPPRTETDGALAYFTGPAESEGQQREKRLFLREYRYLRGLIDGLQRELPGRLALARGV</sequence>
<feature type="transmembrane region" description="Helical" evidence="7">
    <location>
        <begin position="21"/>
        <end position="40"/>
    </location>
</feature>
<dbReference type="PANTHER" id="PTHR30509:SF8">
    <property type="entry name" value="INNER MEMBRANE PROTEIN YCCS"/>
    <property type="match status" value="1"/>
</dbReference>
<gene>
    <name evidence="10" type="ORF">E4021_13625</name>
</gene>
<evidence type="ECO:0000256" key="5">
    <source>
        <dbReference type="ARBA" id="ARBA00023136"/>
    </source>
</evidence>
<name>A0A4S4NHP5_9BACT</name>
<feature type="transmembrane region" description="Helical" evidence="7">
    <location>
        <begin position="98"/>
        <end position="115"/>
    </location>
</feature>
<dbReference type="Pfam" id="PF13515">
    <property type="entry name" value="FUSC_2"/>
    <property type="match status" value="1"/>
</dbReference>
<feature type="transmembrane region" description="Helical" evidence="7">
    <location>
        <begin position="76"/>
        <end position="92"/>
    </location>
</feature>
<organism evidence="10 11">
    <name type="scientific">Neolewinella litorea</name>
    <dbReference type="NCBI Taxonomy" id="2562452"/>
    <lineage>
        <taxon>Bacteria</taxon>
        <taxon>Pseudomonadati</taxon>
        <taxon>Bacteroidota</taxon>
        <taxon>Saprospiria</taxon>
        <taxon>Saprospirales</taxon>
        <taxon>Lewinellaceae</taxon>
        <taxon>Neolewinella</taxon>
    </lineage>
</organism>
<feature type="domain" description="Integral membrane protein YccS N-terminal" evidence="8">
    <location>
        <begin position="75"/>
        <end position="255"/>
    </location>
</feature>
<protein>
    <recommendedName>
        <fullName evidence="12">Integral membrane protein YccS N-terminal domain-containing protein</fullName>
    </recommendedName>
</protein>
<feature type="transmembrane region" description="Helical" evidence="7">
    <location>
        <begin position="489"/>
        <end position="506"/>
    </location>
</feature>
<keyword evidence="11" id="KW-1185">Reference proteome</keyword>
<evidence type="ECO:0000256" key="1">
    <source>
        <dbReference type="ARBA" id="ARBA00004651"/>
    </source>
</evidence>
<evidence type="ECO:0000256" key="4">
    <source>
        <dbReference type="ARBA" id="ARBA00022989"/>
    </source>
</evidence>
<keyword evidence="3 7" id="KW-0812">Transmembrane</keyword>
<dbReference type="OrthoDB" id="8670769at2"/>